<sequence>MQVHEGLLSGTPQLSEPERTALCWNSFLPRPVLHRPPAHSPASSPCPPETLAVTPALVKALARRLPKRPRPHPLESPSVQVRFGCGKKEYGKACMATAPRTIPSPNAPGDCILSLWTGQGGGFEIQRRAGDLILGNSATVFGGVMCH</sequence>
<keyword evidence="2" id="KW-1185">Reference proteome</keyword>
<protein>
    <submittedName>
        <fullName evidence="1">Uncharacterized protein</fullName>
    </submittedName>
</protein>
<dbReference type="Proteomes" id="UP001314169">
    <property type="component" value="Chromosome 4"/>
</dbReference>
<evidence type="ECO:0000313" key="2">
    <source>
        <dbReference type="Proteomes" id="UP001314169"/>
    </source>
</evidence>
<reference evidence="1" key="1">
    <citation type="submission" date="2023-12" db="EMBL/GenBank/DDBJ databases">
        <authorList>
            <person name="Brown T."/>
        </authorList>
    </citation>
    <scope>NUCLEOTIDE SEQUENCE</scope>
</reference>
<name>A0ABP0A8R7_PIPNA</name>
<dbReference type="EMBL" id="OY882861">
    <property type="protein sequence ID" value="CAK6444792.1"/>
    <property type="molecule type" value="Genomic_DNA"/>
</dbReference>
<proteinExistence type="predicted"/>
<organism evidence="1 2">
    <name type="scientific">Pipistrellus nathusii</name>
    <name type="common">Nathusius' pipistrelle</name>
    <dbReference type="NCBI Taxonomy" id="59473"/>
    <lineage>
        <taxon>Eukaryota</taxon>
        <taxon>Metazoa</taxon>
        <taxon>Chordata</taxon>
        <taxon>Craniata</taxon>
        <taxon>Vertebrata</taxon>
        <taxon>Euteleostomi</taxon>
        <taxon>Mammalia</taxon>
        <taxon>Eutheria</taxon>
        <taxon>Laurasiatheria</taxon>
        <taxon>Chiroptera</taxon>
        <taxon>Yangochiroptera</taxon>
        <taxon>Vespertilionidae</taxon>
        <taxon>Pipistrellus</taxon>
    </lineage>
</organism>
<gene>
    <name evidence="1" type="ORF">MPIPNATIZW_LOCUS13098</name>
</gene>
<accession>A0ABP0A8R7</accession>
<evidence type="ECO:0000313" key="1">
    <source>
        <dbReference type="EMBL" id="CAK6444792.1"/>
    </source>
</evidence>